<reference evidence="2 4" key="1">
    <citation type="submission" date="2016-10" db="EMBL/GenBank/DDBJ databases">
        <authorList>
            <person name="Cai Z."/>
        </authorList>
    </citation>
    <scope>NUCLEOTIDE SEQUENCE [LARGE SCALE GENOMIC DNA]</scope>
</reference>
<gene>
    <name evidence="2" type="ORF">BQ4739_LOCUS12153</name>
    <name evidence="3" type="ORF">BQ4739_LOCUS16259</name>
</gene>
<sequence>MSGQRPSGLRLLQQQPALSGCLSFCPLPVGNVLATRHARRHGCPAQRLAAAASRRQRRGSIRSEDSPAAHPTDATSTTDTVANVLLLLGGSSTSSCAVSCDGATTEDNLCDAGTLSAMHSAALSSAGCPPNAPARRRPPVMLLPAEELPGLLLAA</sequence>
<organism evidence="2 4">
    <name type="scientific">Tetradesmus obliquus</name>
    <name type="common">Green alga</name>
    <name type="synonym">Acutodesmus obliquus</name>
    <dbReference type="NCBI Taxonomy" id="3088"/>
    <lineage>
        <taxon>Eukaryota</taxon>
        <taxon>Viridiplantae</taxon>
        <taxon>Chlorophyta</taxon>
        <taxon>core chlorophytes</taxon>
        <taxon>Chlorophyceae</taxon>
        <taxon>CS clade</taxon>
        <taxon>Sphaeropleales</taxon>
        <taxon>Scenedesmaceae</taxon>
        <taxon>Tetradesmus</taxon>
    </lineage>
</organism>
<evidence type="ECO:0000313" key="4">
    <source>
        <dbReference type="Proteomes" id="UP000256970"/>
    </source>
</evidence>
<dbReference type="PROSITE" id="PS51257">
    <property type="entry name" value="PROKAR_LIPOPROTEIN"/>
    <property type="match status" value="1"/>
</dbReference>
<proteinExistence type="predicted"/>
<name>A0A383W324_TETOB</name>
<dbReference type="AlphaFoldDB" id="A0A383W324"/>
<protein>
    <submittedName>
        <fullName evidence="2">Uncharacterized protein</fullName>
    </submittedName>
</protein>
<dbReference type="Proteomes" id="UP000256970">
    <property type="component" value="Unassembled WGS sequence"/>
</dbReference>
<evidence type="ECO:0000313" key="2">
    <source>
        <dbReference type="EMBL" id="SZX72058.1"/>
    </source>
</evidence>
<feature type="region of interest" description="Disordered" evidence="1">
    <location>
        <begin position="52"/>
        <end position="77"/>
    </location>
</feature>
<evidence type="ECO:0000313" key="3">
    <source>
        <dbReference type="EMBL" id="SZX75889.1"/>
    </source>
</evidence>
<dbReference type="EMBL" id="FNXT01001099">
    <property type="protein sequence ID" value="SZX72058.1"/>
    <property type="molecule type" value="Genomic_DNA"/>
</dbReference>
<keyword evidence="4" id="KW-1185">Reference proteome</keyword>
<accession>A0A383W324</accession>
<dbReference type="EMBL" id="FNXT01001245">
    <property type="protein sequence ID" value="SZX75889.1"/>
    <property type="molecule type" value="Genomic_DNA"/>
</dbReference>
<evidence type="ECO:0000256" key="1">
    <source>
        <dbReference type="SAM" id="MobiDB-lite"/>
    </source>
</evidence>